<reference evidence="1 2" key="1">
    <citation type="submission" date="2015-10" db="EMBL/GenBank/DDBJ databases">
        <title>Draft genome sequence of Streptomyces canus DSM 40017, type strain for the species Streptomyces canus.</title>
        <authorList>
            <person name="Ruckert C."/>
            <person name="Winkler A."/>
            <person name="Kalinowski J."/>
            <person name="Kampfer P."/>
            <person name="Glaeser S."/>
        </authorList>
    </citation>
    <scope>NUCLEOTIDE SEQUENCE [LARGE SCALE GENOMIC DNA]</scope>
    <source>
        <strain evidence="1 2">DSM 40017</strain>
    </source>
</reference>
<dbReference type="EMBL" id="LMWU01000067">
    <property type="protein sequence ID" value="KUN57797.1"/>
    <property type="molecule type" value="Genomic_DNA"/>
</dbReference>
<accession>A0A101RLH6</accession>
<organism evidence="1 2">
    <name type="scientific">Streptomyces canus</name>
    <dbReference type="NCBI Taxonomy" id="58343"/>
    <lineage>
        <taxon>Bacteria</taxon>
        <taxon>Bacillati</taxon>
        <taxon>Actinomycetota</taxon>
        <taxon>Actinomycetes</taxon>
        <taxon>Kitasatosporales</taxon>
        <taxon>Streptomycetaceae</taxon>
        <taxon>Streptomyces</taxon>
        <taxon>Streptomyces aurantiacus group</taxon>
    </lineage>
</organism>
<dbReference type="Gene3D" id="3.30.565.10">
    <property type="entry name" value="Histidine kinase-like ATPase, C-terminal domain"/>
    <property type="match status" value="1"/>
</dbReference>
<dbReference type="RefSeq" id="WP_059211255.1">
    <property type="nucleotide sequence ID" value="NZ_KQ948679.1"/>
</dbReference>
<dbReference type="Proteomes" id="UP000053669">
    <property type="component" value="Unassembled WGS sequence"/>
</dbReference>
<dbReference type="AlphaFoldDB" id="A0A101RLH6"/>
<gene>
    <name evidence="1" type="ORF">AQJ46_45570</name>
</gene>
<sequence>MNSPNAQATAIVSMLQALGASPVESQELGYLRIEAQVPSTISDDLLSDLFRLLQKASDRYGHDFRKDRTSVVWAEIDTRGSVGQSASLPPTSSIVGRPARGAHVVLYTCAAEAESANRTLAALNTFAAAQGWTVIHEAYDLAPLATSRRGRTGWHAIERALRDGSATGLIAQSEQEVASRSADRLSLRTFIIDQSAFAVYLGAPPLPGPAAVWSGTYDLAPGSVRQLKVLARMRLSMRRWPGDVDAAVEVLARLAANAVAHGRPANKAPATMHIHLSFTDEGNLLIDVEDPNPSFPDAHAALSGERGRGLRDALDLGAELLWFLAPDGLGKTVRAVLPPGEGLT</sequence>
<proteinExistence type="predicted"/>
<evidence type="ECO:0008006" key="3">
    <source>
        <dbReference type="Google" id="ProtNLM"/>
    </source>
</evidence>
<evidence type="ECO:0000313" key="2">
    <source>
        <dbReference type="Proteomes" id="UP000053669"/>
    </source>
</evidence>
<protein>
    <recommendedName>
        <fullName evidence="3">Histidine kinase/HSP90-like ATPase domain-containing protein</fullName>
    </recommendedName>
</protein>
<dbReference type="CDD" id="cd16936">
    <property type="entry name" value="HATPase_RsbW-like"/>
    <property type="match status" value="1"/>
</dbReference>
<dbReference type="SUPFAM" id="SSF55874">
    <property type="entry name" value="ATPase domain of HSP90 chaperone/DNA topoisomerase II/histidine kinase"/>
    <property type="match status" value="1"/>
</dbReference>
<name>A0A101RLH6_9ACTN</name>
<evidence type="ECO:0000313" key="1">
    <source>
        <dbReference type="EMBL" id="KUN57797.1"/>
    </source>
</evidence>
<comment type="caution">
    <text evidence="1">The sequence shown here is derived from an EMBL/GenBank/DDBJ whole genome shotgun (WGS) entry which is preliminary data.</text>
</comment>
<dbReference type="InterPro" id="IPR036890">
    <property type="entry name" value="HATPase_C_sf"/>
</dbReference>